<keyword evidence="4" id="KW-0812">Transmembrane</keyword>
<organism evidence="5 6">
    <name type="scientific">Acanthosepion pharaonis</name>
    <name type="common">Pharaoh cuttlefish</name>
    <name type="synonym">Sepia pharaonis</name>
    <dbReference type="NCBI Taxonomy" id="158019"/>
    <lineage>
        <taxon>Eukaryota</taxon>
        <taxon>Metazoa</taxon>
        <taxon>Spiralia</taxon>
        <taxon>Lophotrochozoa</taxon>
        <taxon>Mollusca</taxon>
        <taxon>Cephalopoda</taxon>
        <taxon>Coleoidea</taxon>
        <taxon>Decapodiformes</taxon>
        <taxon>Sepiida</taxon>
        <taxon>Sepiina</taxon>
        <taxon>Sepiidae</taxon>
        <taxon>Acanthosepion</taxon>
    </lineage>
</organism>
<feature type="compositionally biased region" description="Basic and acidic residues" evidence="3">
    <location>
        <begin position="66"/>
        <end position="79"/>
    </location>
</feature>
<evidence type="ECO:0000313" key="6">
    <source>
        <dbReference type="Proteomes" id="UP000597762"/>
    </source>
</evidence>
<accession>A0A812BP86</accession>
<feature type="compositionally biased region" description="Basic and acidic residues" evidence="3">
    <location>
        <begin position="38"/>
        <end position="47"/>
    </location>
</feature>
<evidence type="ECO:0000256" key="4">
    <source>
        <dbReference type="SAM" id="Phobius"/>
    </source>
</evidence>
<keyword evidence="4" id="KW-0472">Membrane</keyword>
<evidence type="ECO:0000256" key="1">
    <source>
        <dbReference type="ARBA" id="ARBA00022741"/>
    </source>
</evidence>
<dbReference type="GO" id="GO:0003924">
    <property type="term" value="F:GTPase activity"/>
    <property type="evidence" value="ECO:0007669"/>
    <property type="project" value="InterPro"/>
</dbReference>
<feature type="transmembrane region" description="Helical" evidence="4">
    <location>
        <begin position="12"/>
        <end position="33"/>
    </location>
</feature>
<dbReference type="Pfam" id="PF00025">
    <property type="entry name" value="Arf"/>
    <property type="match status" value="1"/>
</dbReference>
<dbReference type="Gene3D" id="3.40.50.300">
    <property type="entry name" value="P-loop containing nucleotide triphosphate hydrolases"/>
    <property type="match status" value="1"/>
</dbReference>
<evidence type="ECO:0000313" key="5">
    <source>
        <dbReference type="EMBL" id="CAE1234013.1"/>
    </source>
</evidence>
<sequence>MASQNLWRGVRTAVAVLFTAGLSVAALYTWFIHKQRSKDKTSKRALSEIDENGKEDDDEQEEESTKEDPKQERNNKIDVVKASGDNGEKKVKGKPTVPTELPQLEIATKILDNNEASQPEKKSPDIKSLRIDSTDKKRVLVLGLDKAVEANKYLETIPWLIIASKQDLPGAMSPEELRELLNIPQVPKKPEKIVIGMELPAKGLKKGITKVKNFFTLTDF</sequence>
<evidence type="ECO:0000256" key="3">
    <source>
        <dbReference type="SAM" id="MobiDB-lite"/>
    </source>
</evidence>
<keyword evidence="6" id="KW-1185">Reference proteome</keyword>
<dbReference type="InterPro" id="IPR027417">
    <property type="entry name" value="P-loop_NTPase"/>
</dbReference>
<dbReference type="OrthoDB" id="25466at2759"/>
<evidence type="ECO:0000256" key="2">
    <source>
        <dbReference type="ARBA" id="ARBA00023134"/>
    </source>
</evidence>
<name>A0A812BP86_ACAPH</name>
<keyword evidence="1" id="KW-0547">Nucleotide-binding</keyword>
<dbReference type="AlphaFoldDB" id="A0A812BP86"/>
<keyword evidence="2" id="KW-0342">GTP-binding</keyword>
<feature type="region of interest" description="Disordered" evidence="3">
    <location>
        <begin position="37"/>
        <end position="103"/>
    </location>
</feature>
<comment type="caution">
    <text evidence="5">The sequence shown here is derived from an EMBL/GenBank/DDBJ whole genome shotgun (WGS) entry which is preliminary data.</text>
</comment>
<keyword evidence="4" id="KW-1133">Transmembrane helix</keyword>
<dbReference type="Proteomes" id="UP000597762">
    <property type="component" value="Unassembled WGS sequence"/>
</dbReference>
<dbReference type="InterPro" id="IPR006689">
    <property type="entry name" value="Small_GTPase_ARF/SAR"/>
</dbReference>
<dbReference type="GO" id="GO:0005525">
    <property type="term" value="F:GTP binding"/>
    <property type="evidence" value="ECO:0007669"/>
    <property type="project" value="UniProtKB-KW"/>
</dbReference>
<reference evidence="5" key="1">
    <citation type="submission" date="2021-01" db="EMBL/GenBank/DDBJ databases">
        <authorList>
            <person name="Li R."/>
            <person name="Bekaert M."/>
        </authorList>
    </citation>
    <scope>NUCLEOTIDE SEQUENCE</scope>
    <source>
        <strain evidence="5">Farmed</strain>
    </source>
</reference>
<feature type="compositionally biased region" description="Acidic residues" evidence="3">
    <location>
        <begin position="48"/>
        <end position="65"/>
    </location>
</feature>
<protein>
    <submittedName>
        <fullName evidence="5">Uncharacterized protein</fullName>
    </submittedName>
</protein>
<dbReference type="EMBL" id="CAHIKZ030000697">
    <property type="protein sequence ID" value="CAE1234013.1"/>
    <property type="molecule type" value="Genomic_DNA"/>
</dbReference>
<proteinExistence type="predicted"/>
<gene>
    <name evidence="5" type="ORF">SPHA_19209</name>
</gene>